<dbReference type="Pfam" id="PF02913">
    <property type="entry name" value="FAD-oxidase_C"/>
    <property type="match status" value="1"/>
</dbReference>
<comment type="similarity">
    <text evidence="2">Belongs to the FAD-binding oxidoreductase/transferase type 4 family.</text>
</comment>
<dbReference type="GO" id="GO:0003824">
    <property type="term" value="F:catalytic activity"/>
    <property type="evidence" value="ECO:0007669"/>
    <property type="project" value="InterPro"/>
</dbReference>
<reference evidence="6 7" key="1">
    <citation type="submission" date="2016-04" db="EMBL/GenBank/DDBJ databases">
        <title>Draft genome sequence of freshwater magnetotactic bacteria Magnetospirillum marisnigri SP-1 and Magnetospirillum moscoviense BB-1.</title>
        <authorList>
            <person name="Koziaeva V."/>
            <person name="Dziuba M.V."/>
            <person name="Ivanov T.M."/>
            <person name="Kuznetsov B."/>
            <person name="Grouzdev D.S."/>
        </authorList>
    </citation>
    <scope>NUCLEOTIDE SEQUENCE [LARGE SCALE GENOMIC DNA]</scope>
    <source>
        <strain evidence="6 7">SP-1</strain>
    </source>
</reference>
<feature type="domain" description="FAD-binding PCMH-type" evidence="5">
    <location>
        <begin position="34"/>
        <end position="215"/>
    </location>
</feature>
<organism evidence="6 7">
    <name type="scientific">Paramagnetospirillum marisnigri</name>
    <dbReference type="NCBI Taxonomy" id="1285242"/>
    <lineage>
        <taxon>Bacteria</taxon>
        <taxon>Pseudomonadati</taxon>
        <taxon>Pseudomonadota</taxon>
        <taxon>Alphaproteobacteria</taxon>
        <taxon>Rhodospirillales</taxon>
        <taxon>Magnetospirillaceae</taxon>
        <taxon>Paramagnetospirillum</taxon>
    </lineage>
</organism>
<evidence type="ECO:0000256" key="2">
    <source>
        <dbReference type="ARBA" id="ARBA00008000"/>
    </source>
</evidence>
<comment type="cofactor">
    <cofactor evidence="1">
        <name>FAD</name>
        <dbReference type="ChEBI" id="CHEBI:57692"/>
    </cofactor>
</comment>
<dbReference type="GO" id="GO:0022904">
    <property type="term" value="P:respiratory electron transport chain"/>
    <property type="evidence" value="ECO:0007669"/>
    <property type="project" value="TreeGrafter"/>
</dbReference>
<dbReference type="Proteomes" id="UP000078428">
    <property type="component" value="Unassembled WGS sequence"/>
</dbReference>
<dbReference type="PROSITE" id="PS51387">
    <property type="entry name" value="FAD_PCMH"/>
    <property type="match status" value="1"/>
</dbReference>
<dbReference type="EMBL" id="LWQT01000040">
    <property type="protein sequence ID" value="OAN53170.1"/>
    <property type="molecule type" value="Genomic_DNA"/>
</dbReference>
<dbReference type="SUPFAM" id="SSF56176">
    <property type="entry name" value="FAD-binding/transporter-associated domain-like"/>
    <property type="match status" value="1"/>
</dbReference>
<dbReference type="Gene3D" id="1.10.45.10">
    <property type="entry name" value="Vanillyl-alcohol Oxidase, Chain A, domain 4"/>
    <property type="match status" value="1"/>
</dbReference>
<evidence type="ECO:0000256" key="1">
    <source>
        <dbReference type="ARBA" id="ARBA00001974"/>
    </source>
</evidence>
<dbReference type="InterPro" id="IPR016171">
    <property type="entry name" value="Vanillyl_alc_oxidase_C-sub2"/>
</dbReference>
<dbReference type="FunFam" id="1.10.45.10:FF:000001">
    <property type="entry name" value="D-lactate dehydrogenase mitochondrial"/>
    <property type="match status" value="1"/>
</dbReference>
<dbReference type="STRING" id="1285242.A6A04_14555"/>
<evidence type="ECO:0000259" key="5">
    <source>
        <dbReference type="PROSITE" id="PS51387"/>
    </source>
</evidence>
<dbReference type="Gene3D" id="3.30.70.2740">
    <property type="match status" value="1"/>
</dbReference>
<dbReference type="PANTHER" id="PTHR43716:SF2">
    <property type="entry name" value="BLL6224 PROTEIN"/>
    <property type="match status" value="1"/>
</dbReference>
<dbReference type="AlphaFoldDB" id="A0A178MVV7"/>
<evidence type="ECO:0000313" key="6">
    <source>
        <dbReference type="EMBL" id="OAN53170.1"/>
    </source>
</evidence>
<evidence type="ECO:0000313" key="7">
    <source>
        <dbReference type="Proteomes" id="UP000078428"/>
    </source>
</evidence>
<dbReference type="InterPro" id="IPR016166">
    <property type="entry name" value="FAD-bd_PCMH"/>
</dbReference>
<dbReference type="Gene3D" id="3.30.465.10">
    <property type="match status" value="1"/>
</dbReference>
<evidence type="ECO:0000256" key="3">
    <source>
        <dbReference type="ARBA" id="ARBA00022630"/>
    </source>
</evidence>
<dbReference type="RefSeq" id="WP_068490341.1">
    <property type="nucleotide sequence ID" value="NZ_LWQT01000040.1"/>
</dbReference>
<dbReference type="InterPro" id="IPR016169">
    <property type="entry name" value="FAD-bd_PCMH_sub2"/>
</dbReference>
<dbReference type="PANTHER" id="PTHR43716">
    <property type="entry name" value="D-2-HYDROXYGLUTARATE DEHYDROGENASE, MITOCHONDRIAL"/>
    <property type="match status" value="1"/>
</dbReference>
<dbReference type="InterPro" id="IPR016164">
    <property type="entry name" value="FAD-linked_Oxase-like_C"/>
</dbReference>
<dbReference type="SUPFAM" id="SSF55103">
    <property type="entry name" value="FAD-linked oxidases, C-terminal domain"/>
    <property type="match status" value="1"/>
</dbReference>
<dbReference type="OrthoDB" id="9815648at2"/>
<gene>
    <name evidence="6" type="ORF">A6A04_14555</name>
</gene>
<dbReference type="FunFam" id="3.30.465.10:FF:000001">
    <property type="entry name" value="D-2-hydroxyglutarate dehydrogenase, mitochondrial"/>
    <property type="match status" value="1"/>
</dbReference>
<dbReference type="InterPro" id="IPR016167">
    <property type="entry name" value="FAD-bd_PCMH_sub1"/>
</dbReference>
<dbReference type="InterPro" id="IPR006094">
    <property type="entry name" value="Oxid_FAD_bind_N"/>
</dbReference>
<dbReference type="Gene3D" id="3.30.43.10">
    <property type="entry name" value="Uridine Diphospho-n-acetylenolpyruvylglucosamine Reductase, domain 2"/>
    <property type="match status" value="1"/>
</dbReference>
<keyword evidence="4" id="KW-0274">FAD</keyword>
<dbReference type="InterPro" id="IPR051264">
    <property type="entry name" value="FAD-oxidored/transferase_4"/>
</dbReference>
<keyword evidence="3" id="KW-0285">Flavoprotein</keyword>
<dbReference type="InterPro" id="IPR004113">
    <property type="entry name" value="FAD-bd_oxidored_4_C"/>
</dbReference>
<dbReference type="GO" id="GO:0071949">
    <property type="term" value="F:FAD binding"/>
    <property type="evidence" value="ECO:0007669"/>
    <property type="project" value="InterPro"/>
</dbReference>
<dbReference type="InterPro" id="IPR036318">
    <property type="entry name" value="FAD-bd_PCMH-like_sf"/>
</dbReference>
<dbReference type="Gene3D" id="3.30.70.2190">
    <property type="match status" value="1"/>
</dbReference>
<accession>A0A178MVV7</accession>
<dbReference type="Pfam" id="PF01565">
    <property type="entry name" value="FAD_binding_4"/>
    <property type="match status" value="1"/>
</dbReference>
<name>A0A178MVV7_9PROT</name>
<evidence type="ECO:0000256" key="4">
    <source>
        <dbReference type="ARBA" id="ARBA00022827"/>
    </source>
</evidence>
<comment type="caution">
    <text evidence="6">The sequence shown here is derived from an EMBL/GenBank/DDBJ whole genome shotgun (WGS) entry which is preliminary data.</text>
</comment>
<protein>
    <submittedName>
        <fullName evidence="6">Hydroxyacid dehydrogenase</fullName>
    </submittedName>
</protein>
<keyword evidence="7" id="KW-1185">Reference proteome</keyword>
<sequence length="470" mass="49645">MTLLDQVCSIVGPGNVLTAAADQESYLEEERGLYHGAALAVVRPGSTEQVAAVVKACAEAGIPMVPQGGNTGLCGGGVPSEDGRSVVISTERLNRIRAVDAVDFTLTAEAGCVLASLQQAADDAGCLFPLSLGAEGSCRIGGNISTNAGGTNVLRYGNTRDLVLGLEVVLPDGQIWNGLKSLRKDNTGYALQHLFMGAEGTLGIVTAAVLKLFPRPADIQTALVAIPDPDAALHLLGRARRASGDAVTACELIPRIGLELGVRHVPGVRDPFDAAHPWYLLLELSSSRPGGLREALEDLLAAAFEDGLALDAVLAESGDQRLAFWRLREAIPEAQKKEGGSIKHDVAVATSKVPEMIRRCTVAVEEALSGVRVVAFGHLGDGNTHFNLTQPVDADRQAFLADWGRMNRIVHDIVVEMGGSISAEHGIGRLKVEELAHYKAAVDIDLMRRIKSAFDPRGLMNPGKVVPPLP</sequence>
<proteinExistence type="inferred from homology"/>